<proteinExistence type="predicted"/>
<name>A0A914E5E3_9BILA</name>
<dbReference type="WBParaSite" id="ACRNAN_scaffold5802.g6706.t1">
    <property type="protein sequence ID" value="ACRNAN_scaffold5802.g6706.t1"/>
    <property type="gene ID" value="ACRNAN_scaffold5802.g6706"/>
</dbReference>
<dbReference type="Pfam" id="PF02201">
    <property type="entry name" value="SWIB"/>
    <property type="match status" value="1"/>
</dbReference>
<accession>A0A914E5E3</accession>
<sequence length="384" mass="44366">MNMPPPGPPRFGTPASAPRRSAPYPLPPQNQQMMPPQNRQLPASMSHKRRRLADKIIAPEIRELIPEADAYMDLLSFEQKLDATLSRKKLDIQEALKRPMKIKRKLRIYVSHSFIPGKEPEKDGDEGTVPMWELRVEGRLIDDTNNPSSTNGTSASTPASATQPPMNRNFPKRKFSSFFKSLVIELDKEIYGPDNHLVEWHRTPTTNETDGFQVKRPGDRDVKCTILLLLDYQPMKFKLHPRLAKVLGLAMETRPKIIEALWQYIKTHKLQDQIERDHINCDSFLEQVFGVKRMKFMEIPQRLQALLQTPDPLVLNHIIKYNGSGEKDTACYDIEVEMEDPIKQQMNTFLGNHASMPDISVLDKKVCKNKCLPYRIWFSHYHNY</sequence>
<dbReference type="PROSITE" id="PS51925">
    <property type="entry name" value="SWIB_MDM2"/>
    <property type="match status" value="1"/>
</dbReference>
<dbReference type="InterPro" id="IPR003121">
    <property type="entry name" value="SWIB_MDM2_domain"/>
</dbReference>
<evidence type="ECO:0000256" key="1">
    <source>
        <dbReference type="SAM" id="MobiDB-lite"/>
    </source>
</evidence>
<protein>
    <submittedName>
        <fullName evidence="4">DM2 domain-containing protein</fullName>
    </submittedName>
</protein>
<dbReference type="InterPro" id="IPR036885">
    <property type="entry name" value="SWIB_MDM2_dom_sf"/>
</dbReference>
<evidence type="ECO:0000313" key="4">
    <source>
        <dbReference type="WBParaSite" id="ACRNAN_scaffold5802.g6706.t1"/>
    </source>
</evidence>
<evidence type="ECO:0000313" key="3">
    <source>
        <dbReference type="Proteomes" id="UP000887540"/>
    </source>
</evidence>
<dbReference type="InterPro" id="IPR019835">
    <property type="entry name" value="SWIB_domain"/>
</dbReference>
<dbReference type="AlphaFoldDB" id="A0A914E5E3"/>
<feature type="region of interest" description="Disordered" evidence="1">
    <location>
        <begin position="140"/>
        <end position="170"/>
    </location>
</feature>
<dbReference type="SMART" id="SM00151">
    <property type="entry name" value="SWIB"/>
    <property type="match status" value="1"/>
</dbReference>
<organism evidence="3 4">
    <name type="scientific">Acrobeloides nanus</name>
    <dbReference type="NCBI Taxonomy" id="290746"/>
    <lineage>
        <taxon>Eukaryota</taxon>
        <taxon>Metazoa</taxon>
        <taxon>Ecdysozoa</taxon>
        <taxon>Nematoda</taxon>
        <taxon>Chromadorea</taxon>
        <taxon>Rhabditida</taxon>
        <taxon>Tylenchina</taxon>
        <taxon>Cephalobomorpha</taxon>
        <taxon>Cephaloboidea</taxon>
        <taxon>Cephalobidae</taxon>
        <taxon>Acrobeloides</taxon>
    </lineage>
</organism>
<feature type="compositionally biased region" description="Polar residues" evidence="1">
    <location>
        <begin position="143"/>
        <end position="166"/>
    </location>
</feature>
<dbReference type="Gene3D" id="1.10.245.10">
    <property type="entry name" value="SWIB/MDM2 domain"/>
    <property type="match status" value="1"/>
</dbReference>
<feature type="region of interest" description="Disordered" evidence="1">
    <location>
        <begin position="1"/>
        <end position="49"/>
    </location>
</feature>
<dbReference type="PANTHER" id="PTHR13844">
    <property type="entry name" value="SWI/SNF-RELATED MATRIX-ASSOCIATED ACTIN-DEPENDENT REGULATOR OF CHROMATIN SUBFAMILY D"/>
    <property type="match status" value="1"/>
</dbReference>
<evidence type="ECO:0000259" key="2">
    <source>
        <dbReference type="PROSITE" id="PS51925"/>
    </source>
</evidence>
<feature type="domain" description="DM2" evidence="2">
    <location>
        <begin position="232"/>
        <end position="309"/>
    </location>
</feature>
<feature type="compositionally biased region" description="Pro residues" evidence="1">
    <location>
        <begin position="1"/>
        <end position="11"/>
    </location>
</feature>
<keyword evidence="3" id="KW-1185">Reference proteome</keyword>
<reference evidence="4" key="1">
    <citation type="submission" date="2022-11" db="UniProtKB">
        <authorList>
            <consortium name="WormBaseParasite"/>
        </authorList>
    </citation>
    <scope>IDENTIFICATION</scope>
</reference>
<dbReference type="Proteomes" id="UP000887540">
    <property type="component" value="Unplaced"/>
</dbReference>
<dbReference type="SUPFAM" id="SSF47592">
    <property type="entry name" value="SWIB/MDM2 domain"/>
    <property type="match status" value="1"/>
</dbReference>
<feature type="compositionally biased region" description="Low complexity" evidence="1">
    <location>
        <begin position="14"/>
        <end position="42"/>
    </location>
</feature>